<evidence type="ECO:0000256" key="5">
    <source>
        <dbReference type="RuleBase" id="RU363037"/>
    </source>
</evidence>
<proteinExistence type="inferred from homology"/>
<dbReference type="SUPFAM" id="SSF52374">
    <property type="entry name" value="Nucleotidylyl transferase"/>
    <property type="match status" value="1"/>
</dbReference>
<reference evidence="8" key="1">
    <citation type="journal article" date="2019" name="Int. J. Syst. Evol. Microbiol.">
        <title>The Global Catalogue of Microorganisms (GCM) 10K type strain sequencing project: providing services to taxonomists for standard genome sequencing and annotation.</title>
        <authorList>
            <consortium name="The Broad Institute Genomics Platform"/>
            <consortium name="The Broad Institute Genome Sequencing Center for Infectious Disease"/>
            <person name="Wu L."/>
            <person name="Ma J."/>
        </authorList>
    </citation>
    <scope>NUCLEOTIDE SEQUENCE [LARGE SCALE GENOMIC DNA]</scope>
    <source>
        <strain evidence="8">CECT 7706</strain>
    </source>
</reference>
<keyword evidence="2 5" id="KW-0547">Nucleotide-binding</keyword>
<evidence type="ECO:0000313" key="8">
    <source>
        <dbReference type="Proteomes" id="UP001236663"/>
    </source>
</evidence>
<dbReference type="RefSeq" id="WP_163387009.1">
    <property type="nucleotide sequence ID" value="NZ_JAUFQS010000019.1"/>
</dbReference>
<dbReference type="Gene3D" id="3.40.50.620">
    <property type="entry name" value="HUPs"/>
    <property type="match status" value="1"/>
</dbReference>
<evidence type="ECO:0000256" key="4">
    <source>
        <dbReference type="ARBA" id="ARBA00023146"/>
    </source>
</evidence>
<dbReference type="InterPro" id="IPR020058">
    <property type="entry name" value="Glu/Gln-tRNA-synth_Ib_cat-dom"/>
</dbReference>
<dbReference type="GO" id="GO:0016874">
    <property type="term" value="F:ligase activity"/>
    <property type="evidence" value="ECO:0007669"/>
    <property type="project" value="UniProtKB-KW"/>
</dbReference>
<feature type="domain" description="Glutamyl/glutaminyl-tRNA synthetase class Ib catalytic" evidence="6">
    <location>
        <begin position="7"/>
        <end position="270"/>
    </location>
</feature>
<dbReference type="PANTHER" id="PTHR43311">
    <property type="entry name" value="GLUTAMATE--TRNA LIGASE"/>
    <property type="match status" value="1"/>
</dbReference>
<comment type="caution">
    <text evidence="7">The sequence shown here is derived from an EMBL/GenBank/DDBJ whole genome shotgun (WGS) entry which is preliminary data.</text>
</comment>
<organism evidence="7 8">
    <name type="scientific">Cyclobacterium jeungdonense</name>
    <dbReference type="NCBI Taxonomy" id="708087"/>
    <lineage>
        <taxon>Bacteria</taxon>
        <taxon>Pseudomonadati</taxon>
        <taxon>Bacteroidota</taxon>
        <taxon>Cytophagia</taxon>
        <taxon>Cytophagales</taxon>
        <taxon>Cyclobacteriaceae</taxon>
        <taxon>Cyclobacterium</taxon>
    </lineage>
</organism>
<keyword evidence="8" id="KW-1185">Reference proteome</keyword>
<dbReference type="InterPro" id="IPR000924">
    <property type="entry name" value="Glu/Gln-tRNA-synth"/>
</dbReference>
<evidence type="ECO:0000259" key="6">
    <source>
        <dbReference type="Pfam" id="PF00749"/>
    </source>
</evidence>
<evidence type="ECO:0000256" key="1">
    <source>
        <dbReference type="ARBA" id="ARBA00022598"/>
    </source>
</evidence>
<accession>A0ABT8CBI9</accession>
<comment type="similarity">
    <text evidence="5">Belongs to the class-I aminoacyl-tRNA synthetase family.</text>
</comment>
<keyword evidence="4 5" id="KW-0030">Aminoacyl-tRNA synthetase</keyword>
<keyword evidence="3 5" id="KW-0067">ATP-binding</keyword>
<keyword evidence="5" id="KW-0648">Protein biosynthesis</keyword>
<dbReference type="PROSITE" id="PS00178">
    <property type="entry name" value="AA_TRNA_LIGASE_I"/>
    <property type="match status" value="1"/>
</dbReference>
<keyword evidence="1 5" id="KW-0436">Ligase</keyword>
<dbReference type="InterPro" id="IPR014729">
    <property type="entry name" value="Rossmann-like_a/b/a_fold"/>
</dbReference>
<dbReference type="Proteomes" id="UP001236663">
    <property type="component" value="Unassembled WGS sequence"/>
</dbReference>
<evidence type="ECO:0000256" key="3">
    <source>
        <dbReference type="ARBA" id="ARBA00022840"/>
    </source>
</evidence>
<dbReference type="PRINTS" id="PR00987">
    <property type="entry name" value="TRNASYNTHGLU"/>
</dbReference>
<sequence>MHPVIQKTRLAPTPSGFLHLGNVISFLITVSLAKKHQAKILLRIDDLDQKRTRVEYIQDIFDTLDLLEIPYDEGPRSVSDLQQNYSQIHRLPHYKQLLEELALNQLVFACNCSRKKIRESHPKGRYTGQCLTKNVPLSEQGVSWRLKTVVGSSPSMNRYPNSRQVCQIPDSMNFFIVKKKDGDPAYQLTSVADDHYFGVDFIVRGQDLWDSSCAQLHLSSLMPYNPLAKTTFFHHPLLMEGMRKLSKSEGALAIRTMRKSGMKKEAILTKAASFLGIQIPIRTVEEFIPAYLDSLANPPFNHRNLE</sequence>
<dbReference type="EMBL" id="JAUFQS010000019">
    <property type="protein sequence ID" value="MDN3689163.1"/>
    <property type="molecule type" value="Genomic_DNA"/>
</dbReference>
<name>A0ABT8CBI9_9BACT</name>
<evidence type="ECO:0000313" key="7">
    <source>
        <dbReference type="EMBL" id="MDN3689163.1"/>
    </source>
</evidence>
<dbReference type="InterPro" id="IPR001412">
    <property type="entry name" value="aa-tRNA-synth_I_CS"/>
</dbReference>
<dbReference type="InterPro" id="IPR049940">
    <property type="entry name" value="GluQ/Sye"/>
</dbReference>
<evidence type="ECO:0000256" key="2">
    <source>
        <dbReference type="ARBA" id="ARBA00022741"/>
    </source>
</evidence>
<dbReference type="Pfam" id="PF00749">
    <property type="entry name" value="tRNA-synt_1c"/>
    <property type="match status" value="1"/>
</dbReference>
<protein>
    <submittedName>
        <fullName evidence="7">Glutamate--tRNA ligase family protein</fullName>
    </submittedName>
</protein>
<gene>
    <name evidence="7" type="ORF">QWZ15_15095</name>
</gene>
<dbReference type="PANTHER" id="PTHR43311:SF2">
    <property type="entry name" value="GLUTAMATE--TRNA LIGASE, MITOCHONDRIAL-RELATED"/>
    <property type="match status" value="1"/>
</dbReference>